<dbReference type="PANTHER" id="PTHR39420">
    <property type="match status" value="1"/>
</dbReference>
<feature type="region of interest" description="Disordered" evidence="1">
    <location>
        <begin position="431"/>
        <end position="481"/>
    </location>
</feature>
<dbReference type="Pfam" id="PF10103">
    <property type="entry name" value="Zincin_2"/>
    <property type="match status" value="1"/>
</dbReference>
<sequence length="481" mass="51061">MITTVRRCGAAAYRGGMSDTPFGFGPPDPDDSSRKGGQGDNPGGPGSGGQENPFEAFSQLGQMLSQLGQMLSQAGESSGPVNYDIAKQIAVQKLGGAGFTGDPDPGGAIADAVHLAEMWLDPVTTLPVGATTTKAWTPRDWVDSTLPTWRRLCDPVAKRVSGAWVEALPAEAKEAAGPLLSMVGQMGGMAFGSQLGNALGQLAGEVLTSTDIGLPLGPENTAALVPANVEEFTKGLERPASEVTVFLAAREAAHQRLFAHVPWLRQRLLATVEEFAHGIKVDTDALQQLTQGIDPTNPESLEQAMQSGMLEPQTTPEQKAALTRLETMLALVEGWVDVVVGDAVTDRLPGADALRETLRRRRASGGPAEQTFATLVGLELRPRKMRAAAALWRLVGDQQGIEARDGLWAHPDLMPTAEDLDDPLEFAERLGATPQLSDDPLAQLQETEERERAAREKDAQEKDAPKDGGSASDEGPDEKSS</sequence>
<dbReference type="AlphaFoldDB" id="A0A4R6RSQ2"/>
<dbReference type="EMBL" id="SNXZ01000016">
    <property type="protein sequence ID" value="TDP88986.1"/>
    <property type="molecule type" value="Genomic_DNA"/>
</dbReference>
<feature type="region of interest" description="Disordered" evidence="1">
    <location>
        <begin position="16"/>
        <end position="54"/>
    </location>
</feature>
<dbReference type="GO" id="GO:0016787">
    <property type="term" value="F:hydrolase activity"/>
    <property type="evidence" value="ECO:0007669"/>
    <property type="project" value="UniProtKB-KW"/>
</dbReference>
<keyword evidence="2" id="KW-0378">Hydrolase</keyword>
<dbReference type="InterPro" id="IPR018766">
    <property type="entry name" value="Zinicin_2"/>
</dbReference>
<proteinExistence type="predicted"/>
<organism evidence="2 3">
    <name type="scientific">Labedaea rhizosphaerae</name>
    <dbReference type="NCBI Taxonomy" id="598644"/>
    <lineage>
        <taxon>Bacteria</taxon>
        <taxon>Bacillati</taxon>
        <taxon>Actinomycetota</taxon>
        <taxon>Actinomycetes</taxon>
        <taxon>Pseudonocardiales</taxon>
        <taxon>Pseudonocardiaceae</taxon>
        <taxon>Labedaea</taxon>
    </lineage>
</organism>
<accession>A0A4R6RSQ2</accession>
<evidence type="ECO:0000256" key="1">
    <source>
        <dbReference type="SAM" id="MobiDB-lite"/>
    </source>
</evidence>
<dbReference type="Proteomes" id="UP000295444">
    <property type="component" value="Unassembled WGS sequence"/>
</dbReference>
<dbReference type="PANTHER" id="PTHR39420:SF2">
    <property type="entry name" value="HYDROLASE"/>
    <property type="match status" value="1"/>
</dbReference>
<dbReference type="NCBIfam" id="TIGR03624">
    <property type="entry name" value="putative hydrolase"/>
    <property type="match status" value="1"/>
</dbReference>
<evidence type="ECO:0000313" key="3">
    <source>
        <dbReference type="Proteomes" id="UP000295444"/>
    </source>
</evidence>
<feature type="compositionally biased region" description="Gly residues" evidence="1">
    <location>
        <begin position="36"/>
        <end position="49"/>
    </location>
</feature>
<reference evidence="2 3" key="1">
    <citation type="submission" date="2019-03" db="EMBL/GenBank/DDBJ databases">
        <title>Genomic Encyclopedia of Type Strains, Phase IV (KMG-IV): sequencing the most valuable type-strain genomes for metagenomic binning, comparative biology and taxonomic classification.</title>
        <authorList>
            <person name="Goeker M."/>
        </authorList>
    </citation>
    <scope>NUCLEOTIDE SEQUENCE [LARGE SCALE GENOMIC DNA]</scope>
    <source>
        <strain evidence="2 3">DSM 45361</strain>
    </source>
</reference>
<name>A0A4R6RSQ2_LABRH</name>
<dbReference type="SUPFAM" id="SSF55486">
    <property type="entry name" value="Metalloproteases ('zincins'), catalytic domain"/>
    <property type="match status" value="1"/>
</dbReference>
<keyword evidence="3" id="KW-1185">Reference proteome</keyword>
<feature type="compositionally biased region" description="Basic and acidic residues" evidence="1">
    <location>
        <begin position="447"/>
        <end position="466"/>
    </location>
</feature>
<evidence type="ECO:0000313" key="2">
    <source>
        <dbReference type="EMBL" id="TDP88986.1"/>
    </source>
</evidence>
<dbReference type="InterPro" id="IPR042271">
    <property type="entry name" value="Zinicin_2_N"/>
</dbReference>
<dbReference type="Gene3D" id="1.20.150.30">
    <property type="entry name" value="Zincin-like metallopeptidase, N-terminal domain"/>
    <property type="match status" value="1"/>
</dbReference>
<gene>
    <name evidence="2" type="ORF">EV186_11633</name>
</gene>
<protein>
    <submittedName>
        <fullName evidence="2">Putative hydrolase</fullName>
    </submittedName>
</protein>
<comment type="caution">
    <text evidence="2">The sequence shown here is derived from an EMBL/GenBank/DDBJ whole genome shotgun (WGS) entry which is preliminary data.</text>
</comment>